<keyword evidence="2" id="KW-1185">Reference proteome</keyword>
<proteinExistence type="predicted"/>
<gene>
    <name evidence="1" type="ORF">EW146_g5350</name>
</gene>
<dbReference type="EMBL" id="SGPL01000231">
    <property type="protein sequence ID" value="THH15080.1"/>
    <property type="molecule type" value="Genomic_DNA"/>
</dbReference>
<dbReference type="AlphaFoldDB" id="A0A4S4LXK3"/>
<comment type="caution">
    <text evidence="1">The sequence shown here is derived from an EMBL/GenBank/DDBJ whole genome shotgun (WGS) entry which is preliminary data.</text>
</comment>
<dbReference type="Proteomes" id="UP000310158">
    <property type="component" value="Unassembled WGS sequence"/>
</dbReference>
<evidence type="ECO:0000313" key="2">
    <source>
        <dbReference type="Proteomes" id="UP000310158"/>
    </source>
</evidence>
<protein>
    <submittedName>
        <fullName evidence="1">Uncharacterized protein</fullName>
    </submittedName>
</protein>
<evidence type="ECO:0000313" key="1">
    <source>
        <dbReference type="EMBL" id="THH15080.1"/>
    </source>
</evidence>
<sequence length="204" mass="22495">MQARYLQIQSALPPSIVGSSQLTAPLASFKQSPLPTPPASTRNLLEENPVSLREDAMPSLAKQQDSLLGLVLGGLFLISSIDRIKHFLRDAHASNSPFIKETFEGISLNNMEELSTELEKAGIRIYSVRHTRIWCQGPLRHHKRGDKALDTAIRIYVEVFHNLSVDMVDSEGEMSGEQTADGGLMQIKPSTEPIIIPIGLHQSC</sequence>
<reference evidence="1 2" key="1">
    <citation type="submission" date="2019-02" db="EMBL/GenBank/DDBJ databases">
        <title>Genome sequencing of the rare red list fungi Bondarzewia mesenterica.</title>
        <authorList>
            <person name="Buettner E."/>
            <person name="Kellner H."/>
        </authorList>
    </citation>
    <scope>NUCLEOTIDE SEQUENCE [LARGE SCALE GENOMIC DNA]</scope>
    <source>
        <strain evidence="1 2">DSM 108281</strain>
    </source>
</reference>
<organism evidence="1 2">
    <name type="scientific">Bondarzewia mesenterica</name>
    <dbReference type="NCBI Taxonomy" id="1095465"/>
    <lineage>
        <taxon>Eukaryota</taxon>
        <taxon>Fungi</taxon>
        <taxon>Dikarya</taxon>
        <taxon>Basidiomycota</taxon>
        <taxon>Agaricomycotina</taxon>
        <taxon>Agaricomycetes</taxon>
        <taxon>Russulales</taxon>
        <taxon>Bondarzewiaceae</taxon>
        <taxon>Bondarzewia</taxon>
    </lineage>
</organism>
<accession>A0A4S4LXK3</accession>
<name>A0A4S4LXK3_9AGAM</name>